<protein>
    <submittedName>
        <fullName evidence="1 2">Uncharacterized protein</fullName>
    </submittedName>
</protein>
<reference evidence="2" key="3">
    <citation type="submission" date="2015-04" db="UniProtKB">
        <authorList>
            <consortium name="EnsemblPlants"/>
        </authorList>
    </citation>
    <scope>IDENTIFICATION</scope>
    <source>
        <strain evidence="2">cv. Jemalong A17</strain>
    </source>
</reference>
<name>A0A072UE84_MEDTR</name>
<dbReference type="AlphaFoldDB" id="A0A072UE84"/>
<reference evidence="1 3" key="1">
    <citation type="journal article" date="2011" name="Nature">
        <title>The Medicago genome provides insight into the evolution of rhizobial symbioses.</title>
        <authorList>
            <person name="Young N.D."/>
            <person name="Debelle F."/>
            <person name="Oldroyd G.E."/>
            <person name="Geurts R."/>
            <person name="Cannon S.B."/>
            <person name="Udvardi M.K."/>
            <person name="Benedito V.A."/>
            <person name="Mayer K.F."/>
            <person name="Gouzy J."/>
            <person name="Schoof H."/>
            <person name="Van de Peer Y."/>
            <person name="Proost S."/>
            <person name="Cook D.R."/>
            <person name="Meyers B.C."/>
            <person name="Spannagl M."/>
            <person name="Cheung F."/>
            <person name="De Mita S."/>
            <person name="Krishnakumar V."/>
            <person name="Gundlach H."/>
            <person name="Zhou S."/>
            <person name="Mudge J."/>
            <person name="Bharti A.K."/>
            <person name="Murray J.D."/>
            <person name="Naoumkina M.A."/>
            <person name="Rosen B."/>
            <person name="Silverstein K.A."/>
            <person name="Tang H."/>
            <person name="Rombauts S."/>
            <person name="Zhao P.X."/>
            <person name="Zhou P."/>
            <person name="Barbe V."/>
            <person name="Bardou P."/>
            <person name="Bechner M."/>
            <person name="Bellec A."/>
            <person name="Berger A."/>
            <person name="Berges H."/>
            <person name="Bidwell S."/>
            <person name="Bisseling T."/>
            <person name="Choisne N."/>
            <person name="Couloux A."/>
            <person name="Denny R."/>
            <person name="Deshpande S."/>
            <person name="Dai X."/>
            <person name="Doyle J.J."/>
            <person name="Dudez A.M."/>
            <person name="Farmer A.D."/>
            <person name="Fouteau S."/>
            <person name="Franken C."/>
            <person name="Gibelin C."/>
            <person name="Gish J."/>
            <person name="Goldstein S."/>
            <person name="Gonzalez A.J."/>
            <person name="Green P.J."/>
            <person name="Hallab A."/>
            <person name="Hartog M."/>
            <person name="Hua A."/>
            <person name="Humphray S.J."/>
            <person name="Jeong D.H."/>
            <person name="Jing Y."/>
            <person name="Jocker A."/>
            <person name="Kenton S.M."/>
            <person name="Kim D.J."/>
            <person name="Klee K."/>
            <person name="Lai H."/>
            <person name="Lang C."/>
            <person name="Lin S."/>
            <person name="Macmil S.L."/>
            <person name="Magdelenat G."/>
            <person name="Matthews L."/>
            <person name="McCorrison J."/>
            <person name="Monaghan E.L."/>
            <person name="Mun J.H."/>
            <person name="Najar F.Z."/>
            <person name="Nicholson C."/>
            <person name="Noirot C."/>
            <person name="O'Bleness M."/>
            <person name="Paule C.R."/>
            <person name="Poulain J."/>
            <person name="Prion F."/>
            <person name="Qin B."/>
            <person name="Qu C."/>
            <person name="Retzel E.F."/>
            <person name="Riddle C."/>
            <person name="Sallet E."/>
            <person name="Samain S."/>
            <person name="Samson N."/>
            <person name="Sanders I."/>
            <person name="Saurat O."/>
            <person name="Scarpelli C."/>
            <person name="Schiex T."/>
            <person name="Segurens B."/>
            <person name="Severin A.J."/>
            <person name="Sherrier D.J."/>
            <person name="Shi R."/>
            <person name="Sims S."/>
            <person name="Singer S.R."/>
            <person name="Sinharoy S."/>
            <person name="Sterck L."/>
            <person name="Viollet A."/>
            <person name="Wang B.B."/>
            <person name="Wang K."/>
            <person name="Wang M."/>
            <person name="Wang X."/>
            <person name="Warfsmann J."/>
            <person name="Weissenbach J."/>
            <person name="White D.D."/>
            <person name="White J.D."/>
            <person name="Wiley G.B."/>
            <person name="Wincker P."/>
            <person name="Xing Y."/>
            <person name="Yang L."/>
            <person name="Yao Z."/>
            <person name="Ying F."/>
            <person name="Zhai J."/>
            <person name="Zhou L."/>
            <person name="Zuber A."/>
            <person name="Denarie J."/>
            <person name="Dixon R.A."/>
            <person name="May G.D."/>
            <person name="Schwartz D.C."/>
            <person name="Rogers J."/>
            <person name="Quetier F."/>
            <person name="Town C.D."/>
            <person name="Roe B.A."/>
        </authorList>
    </citation>
    <scope>NUCLEOTIDE SEQUENCE [LARGE SCALE GENOMIC DNA]</scope>
    <source>
        <strain evidence="1">A17</strain>
        <strain evidence="2 3">cv. Jemalong A17</strain>
    </source>
</reference>
<gene>
    <name evidence="1" type="ordered locus">MTR_5g007705</name>
</gene>
<evidence type="ECO:0000313" key="3">
    <source>
        <dbReference type="Proteomes" id="UP000002051"/>
    </source>
</evidence>
<dbReference type="EMBL" id="CM001221">
    <property type="protein sequence ID" value="KEH27373.1"/>
    <property type="molecule type" value="Genomic_DNA"/>
</dbReference>
<evidence type="ECO:0000313" key="1">
    <source>
        <dbReference type="EMBL" id="KEH27373.1"/>
    </source>
</evidence>
<keyword evidence="3" id="KW-1185">Reference proteome</keyword>
<sequence>MRYRLEIEGSSELEQRKWRSSVRDLKLSLFEYMRMAPMVMLARELPSRNQPWLRPPAVQGRANKSNQKVMVLVNQAIATKRF</sequence>
<proteinExistence type="predicted"/>
<dbReference type="EnsemblPlants" id="KEH27373">
    <property type="protein sequence ID" value="KEH27373"/>
    <property type="gene ID" value="MTR_5g007705"/>
</dbReference>
<dbReference type="Proteomes" id="UP000002051">
    <property type="component" value="Chromosome 5"/>
</dbReference>
<dbReference type="HOGENOM" id="CLU_2561781_0_0_1"/>
<organism evidence="1 3">
    <name type="scientific">Medicago truncatula</name>
    <name type="common">Barrel medic</name>
    <name type="synonym">Medicago tribuloides</name>
    <dbReference type="NCBI Taxonomy" id="3880"/>
    <lineage>
        <taxon>Eukaryota</taxon>
        <taxon>Viridiplantae</taxon>
        <taxon>Streptophyta</taxon>
        <taxon>Embryophyta</taxon>
        <taxon>Tracheophyta</taxon>
        <taxon>Spermatophyta</taxon>
        <taxon>Magnoliopsida</taxon>
        <taxon>eudicotyledons</taxon>
        <taxon>Gunneridae</taxon>
        <taxon>Pentapetalae</taxon>
        <taxon>rosids</taxon>
        <taxon>fabids</taxon>
        <taxon>Fabales</taxon>
        <taxon>Fabaceae</taxon>
        <taxon>Papilionoideae</taxon>
        <taxon>50 kb inversion clade</taxon>
        <taxon>NPAAA clade</taxon>
        <taxon>Hologalegina</taxon>
        <taxon>IRL clade</taxon>
        <taxon>Trifolieae</taxon>
        <taxon>Medicago</taxon>
    </lineage>
</organism>
<reference evidence="1 3" key="2">
    <citation type="journal article" date="2014" name="BMC Genomics">
        <title>An improved genome release (version Mt4.0) for the model legume Medicago truncatula.</title>
        <authorList>
            <person name="Tang H."/>
            <person name="Krishnakumar V."/>
            <person name="Bidwell S."/>
            <person name="Rosen B."/>
            <person name="Chan A."/>
            <person name="Zhou S."/>
            <person name="Gentzbittel L."/>
            <person name="Childs K.L."/>
            <person name="Yandell M."/>
            <person name="Gundlach H."/>
            <person name="Mayer K.F."/>
            <person name="Schwartz D.C."/>
            <person name="Town C.D."/>
        </authorList>
    </citation>
    <scope>GENOME REANNOTATION</scope>
    <source>
        <strain evidence="1">A17</strain>
        <strain evidence="2 3">cv. Jemalong A17</strain>
    </source>
</reference>
<accession>A0A072UE84</accession>
<evidence type="ECO:0000313" key="2">
    <source>
        <dbReference type="EnsemblPlants" id="KEH27373"/>
    </source>
</evidence>